<sequence length="27" mass="3081">MRFCCESGGTMEKRSDGTMEKGRRNDV</sequence>
<evidence type="ECO:0000313" key="4">
    <source>
        <dbReference type="Proteomes" id="UP000236291"/>
    </source>
</evidence>
<reference evidence="2 4" key="2">
    <citation type="journal article" date="2017" name="Front. Plant Sci.">
        <title>Gene Classification and Mining of Molecular Markers Useful in Red Clover (Trifolium pratense) Breeding.</title>
        <authorList>
            <person name="Istvanek J."/>
            <person name="Dluhosova J."/>
            <person name="Dluhos P."/>
            <person name="Patkova L."/>
            <person name="Nedelnik J."/>
            <person name="Repkova J."/>
        </authorList>
    </citation>
    <scope>NUCLEOTIDE SEQUENCE [LARGE SCALE GENOMIC DNA]</scope>
    <source>
        <strain evidence="4">cv. Tatra</strain>
        <tissue evidence="2">Young leaves</tissue>
    </source>
</reference>
<feature type="compositionally biased region" description="Basic and acidic residues" evidence="1">
    <location>
        <begin position="11"/>
        <end position="27"/>
    </location>
</feature>
<dbReference type="EMBL" id="ASHM01089699">
    <property type="protein sequence ID" value="PNX63193.1"/>
    <property type="molecule type" value="Genomic_DNA"/>
</dbReference>
<dbReference type="AlphaFoldDB" id="A0A2K3JR75"/>
<evidence type="ECO:0000313" key="3">
    <source>
        <dbReference type="EMBL" id="PNX63193.1"/>
    </source>
</evidence>
<gene>
    <name evidence="2" type="ORF">L195_g049934</name>
    <name evidence="3" type="ORF">L195_g053381</name>
</gene>
<dbReference type="EMBL" id="ASHM01074726">
    <property type="protein sequence ID" value="PNX56543.1"/>
    <property type="molecule type" value="Genomic_DNA"/>
</dbReference>
<proteinExistence type="predicted"/>
<protein>
    <submittedName>
        <fullName evidence="2">Uncharacterized protein</fullName>
    </submittedName>
</protein>
<name>A0A2K3JR75_TRIPR</name>
<evidence type="ECO:0000313" key="2">
    <source>
        <dbReference type="EMBL" id="PNX56543.1"/>
    </source>
</evidence>
<organism evidence="2 4">
    <name type="scientific">Trifolium pratense</name>
    <name type="common">Red clover</name>
    <dbReference type="NCBI Taxonomy" id="57577"/>
    <lineage>
        <taxon>Eukaryota</taxon>
        <taxon>Viridiplantae</taxon>
        <taxon>Streptophyta</taxon>
        <taxon>Embryophyta</taxon>
        <taxon>Tracheophyta</taxon>
        <taxon>Spermatophyta</taxon>
        <taxon>Magnoliopsida</taxon>
        <taxon>eudicotyledons</taxon>
        <taxon>Gunneridae</taxon>
        <taxon>Pentapetalae</taxon>
        <taxon>rosids</taxon>
        <taxon>fabids</taxon>
        <taxon>Fabales</taxon>
        <taxon>Fabaceae</taxon>
        <taxon>Papilionoideae</taxon>
        <taxon>50 kb inversion clade</taxon>
        <taxon>NPAAA clade</taxon>
        <taxon>Hologalegina</taxon>
        <taxon>IRL clade</taxon>
        <taxon>Trifolieae</taxon>
        <taxon>Trifolium</taxon>
    </lineage>
</organism>
<evidence type="ECO:0000256" key="1">
    <source>
        <dbReference type="SAM" id="MobiDB-lite"/>
    </source>
</evidence>
<feature type="non-terminal residue" evidence="2">
    <location>
        <position position="27"/>
    </location>
</feature>
<comment type="caution">
    <text evidence="2">The sequence shown here is derived from an EMBL/GenBank/DDBJ whole genome shotgun (WGS) entry which is preliminary data.</text>
</comment>
<feature type="region of interest" description="Disordered" evidence="1">
    <location>
        <begin position="1"/>
        <end position="27"/>
    </location>
</feature>
<dbReference type="Proteomes" id="UP000236291">
    <property type="component" value="Unassembled WGS sequence"/>
</dbReference>
<reference evidence="2 4" key="1">
    <citation type="journal article" date="2014" name="Am. J. Bot.">
        <title>Genome assembly and annotation for red clover (Trifolium pratense; Fabaceae).</title>
        <authorList>
            <person name="Istvanek J."/>
            <person name="Jaros M."/>
            <person name="Krenek A."/>
            <person name="Repkova J."/>
        </authorList>
    </citation>
    <scope>NUCLEOTIDE SEQUENCE [LARGE SCALE GENOMIC DNA]</scope>
    <source>
        <strain evidence="4">cv. Tatra</strain>
        <tissue evidence="2">Young leaves</tissue>
    </source>
</reference>
<accession>A0A2K3JR75</accession>